<evidence type="ECO:0000313" key="4">
    <source>
        <dbReference type="Proteomes" id="UP000620262"/>
    </source>
</evidence>
<sequence length="130" mass="14580">MSPGNGQGGHHGQEGQLGTRHEYAANAAPGPRGAQPEDSGARSSVATIELASHLIREITYDPATQILEVEHRLKGRRRYFDVPPAVVLNLITAPSPGWYYTQHIRDAFPRDEGAHWHFSFSWRRSRSHHH</sequence>
<comment type="caution">
    <text evidence="3">The sequence shown here is derived from an EMBL/GenBank/DDBJ whole genome shotgun (WGS) entry which is preliminary data.</text>
</comment>
<protein>
    <recommendedName>
        <fullName evidence="2">KTSC domain-containing protein</fullName>
    </recommendedName>
</protein>
<dbReference type="Pfam" id="PF13619">
    <property type="entry name" value="KTSC"/>
    <property type="match status" value="1"/>
</dbReference>
<feature type="region of interest" description="Disordered" evidence="1">
    <location>
        <begin position="1"/>
        <end position="44"/>
    </location>
</feature>
<name>A0ABR9IU59_RHIVS</name>
<accession>A0ABR9IU59</accession>
<reference evidence="3 4" key="1">
    <citation type="submission" date="2020-10" db="EMBL/GenBank/DDBJ databases">
        <title>Sequencing the genomes of 1000 actinobacteria strains.</title>
        <authorList>
            <person name="Klenk H.-P."/>
        </authorList>
    </citation>
    <scope>NUCLEOTIDE SEQUENCE [LARGE SCALE GENOMIC DNA]</scope>
    <source>
        <strain evidence="3 4">DSM 7307</strain>
    </source>
</reference>
<dbReference type="InterPro" id="IPR025309">
    <property type="entry name" value="KTSC_dom"/>
</dbReference>
<dbReference type="RefSeq" id="WP_192730379.1">
    <property type="nucleotide sequence ID" value="NZ_BAAAVL010000019.1"/>
</dbReference>
<dbReference type="EMBL" id="JADBEC010000001">
    <property type="protein sequence ID" value="MBE1506718.1"/>
    <property type="molecule type" value="Genomic_DNA"/>
</dbReference>
<evidence type="ECO:0000256" key="1">
    <source>
        <dbReference type="SAM" id="MobiDB-lite"/>
    </source>
</evidence>
<organism evidence="3 4">
    <name type="scientific">Rhizobium viscosum</name>
    <name type="common">Arthrobacter viscosus</name>
    <dbReference type="NCBI Taxonomy" id="1673"/>
    <lineage>
        <taxon>Bacteria</taxon>
        <taxon>Pseudomonadati</taxon>
        <taxon>Pseudomonadota</taxon>
        <taxon>Alphaproteobacteria</taxon>
        <taxon>Hyphomicrobiales</taxon>
        <taxon>Rhizobiaceae</taxon>
        <taxon>Rhizobium/Agrobacterium group</taxon>
        <taxon>Rhizobium</taxon>
    </lineage>
</organism>
<proteinExistence type="predicted"/>
<dbReference type="Proteomes" id="UP000620262">
    <property type="component" value="Unassembled WGS sequence"/>
</dbReference>
<feature type="domain" description="KTSC" evidence="2">
    <location>
        <begin position="52"/>
        <end position="108"/>
    </location>
</feature>
<evidence type="ECO:0000313" key="3">
    <source>
        <dbReference type="EMBL" id="MBE1506718.1"/>
    </source>
</evidence>
<feature type="compositionally biased region" description="Gly residues" evidence="1">
    <location>
        <begin position="1"/>
        <end position="10"/>
    </location>
</feature>
<keyword evidence="4" id="KW-1185">Reference proteome</keyword>
<gene>
    <name evidence="3" type="ORF">H4W29_003899</name>
</gene>
<evidence type="ECO:0000259" key="2">
    <source>
        <dbReference type="Pfam" id="PF13619"/>
    </source>
</evidence>